<dbReference type="NCBIfam" id="NF010310">
    <property type="entry name" value="PRK13747.1"/>
    <property type="match status" value="1"/>
</dbReference>
<dbReference type="GeneID" id="72428790"/>
<dbReference type="KEGG" id="rhd:R2APBS1_1850"/>
<dbReference type="EMBL" id="CP003470">
    <property type="protein sequence ID" value="AGG89216.1"/>
    <property type="molecule type" value="Genomic_DNA"/>
</dbReference>
<dbReference type="GO" id="GO:0015097">
    <property type="term" value="F:mercury ion transmembrane transporter activity"/>
    <property type="evidence" value="ECO:0007669"/>
    <property type="project" value="InterPro"/>
</dbReference>
<evidence type="ECO:0000313" key="3">
    <source>
        <dbReference type="EMBL" id="AGG89199.1"/>
    </source>
</evidence>
<dbReference type="InterPro" id="IPR007746">
    <property type="entry name" value="MerE"/>
</dbReference>
<dbReference type="OrthoDB" id="8481264at2"/>
<accession>M4NEJ7</accession>
<gene>
    <name evidence="2" type="ORF">R2APBS1_1850</name>
    <name evidence="3" type="ORF">R2APBS1_2077</name>
    <name evidence="4" type="ORF">R2APBS1_2095</name>
</gene>
<dbReference type="HOGENOM" id="CLU_197402_0_0_6"/>
<feature type="transmembrane region" description="Helical" evidence="1">
    <location>
        <begin position="40"/>
        <end position="62"/>
    </location>
</feature>
<dbReference type="eggNOG" id="ENOG5032RKU">
    <property type="taxonomic scope" value="Bacteria"/>
</dbReference>
<feature type="transmembrane region" description="Helical" evidence="1">
    <location>
        <begin position="12"/>
        <end position="34"/>
    </location>
</feature>
<dbReference type="Pfam" id="PF05052">
    <property type="entry name" value="MerE"/>
    <property type="match status" value="1"/>
</dbReference>
<dbReference type="GO" id="GO:0016020">
    <property type="term" value="C:membrane"/>
    <property type="evidence" value="ECO:0007669"/>
    <property type="project" value="InterPro"/>
</dbReference>
<dbReference type="STRING" id="666685.R2APBS1_1850"/>
<keyword evidence="5" id="KW-1185">Reference proteome</keyword>
<dbReference type="Proteomes" id="UP000011859">
    <property type="component" value="Chromosome"/>
</dbReference>
<dbReference type="RefSeq" id="WP_008214504.1">
    <property type="nucleotide sequence ID" value="NC_020541.1"/>
</dbReference>
<organism evidence="3 5">
    <name type="scientific">Rhodanobacter denitrificans</name>
    <dbReference type="NCBI Taxonomy" id="666685"/>
    <lineage>
        <taxon>Bacteria</taxon>
        <taxon>Pseudomonadati</taxon>
        <taxon>Pseudomonadota</taxon>
        <taxon>Gammaproteobacteria</taxon>
        <taxon>Lysobacterales</taxon>
        <taxon>Rhodanobacteraceae</taxon>
        <taxon>Rhodanobacter</taxon>
    </lineage>
</organism>
<sequence length="72" mass="7594" precursor="true">MNGHERKSITGYLWAGLAVLTCPCHLPILAALLAGTTAGAFFSAHWVIAALGLISLFGLSVWRAIRAFGGRV</sequence>
<dbReference type="KEGG" id="rhd:R2APBS1_2095"/>
<proteinExistence type="predicted"/>
<dbReference type="AlphaFoldDB" id="M4NEJ7"/>
<keyword evidence="1" id="KW-0812">Transmembrane</keyword>
<dbReference type="EMBL" id="CP003470">
    <property type="protein sequence ID" value="AGG89199.1"/>
    <property type="molecule type" value="Genomic_DNA"/>
</dbReference>
<evidence type="ECO:0000313" key="4">
    <source>
        <dbReference type="EMBL" id="AGG89216.1"/>
    </source>
</evidence>
<reference evidence="3 5" key="1">
    <citation type="submission" date="2012-04" db="EMBL/GenBank/DDBJ databases">
        <title>Complete genome of Rhodanobacter sp. 2APBS1.</title>
        <authorList>
            <consortium name="US DOE Joint Genome Institute"/>
            <person name="Huntemann M."/>
            <person name="Wei C.-L."/>
            <person name="Han J."/>
            <person name="Detter J.C."/>
            <person name="Han C."/>
            <person name="Tapia R."/>
            <person name="Munk A.C.C."/>
            <person name="Chen A."/>
            <person name="Krypides N."/>
            <person name="Mavromatis K."/>
            <person name="Markowitz V."/>
            <person name="Szeto E."/>
            <person name="Ivanova N."/>
            <person name="Mikhailova N."/>
            <person name="Ovchinnikova G."/>
            <person name="Pagani I."/>
            <person name="Pati A."/>
            <person name="Goodwin L."/>
            <person name="Peters L."/>
            <person name="Pitluck S."/>
            <person name="Woyke T."/>
            <person name="Prakash O."/>
            <person name="Elkins J."/>
            <person name="Brown S."/>
            <person name="Palumbo A."/>
            <person name="Hemme C."/>
            <person name="Zhou J."/>
            <person name="Watson D."/>
            <person name="Jardine P."/>
            <person name="Kostka J."/>
            <person name="Green S."/>
        </authorList>
    </citation>
    <scope>NUCLEOTIDE SEQUENCE [LARGE SCALE GENOMIC DNA]</scope>
    <source>
        <strain evidence="3 5">2APBS1</strain>
    </source>
</reference>
<keyword evidence="1" id="KW-1133">Transmembrane helix</keyword>
<evidence type="ECO:0000256" key="1">
    <source>
        <dbReference type="SAM" id="Phobius"/>
    </source>
</evidence>
<name>M4NEJ7_9GAMM</name>
<evidence type="ECO:0000313" key="2">
    <source>
        <dbReference type="EMBL" id="AGG88974.1"/>
    </source>
</evidence>
<protein>
    <submittedName>
        <fullName evidence="3">MerE protein</fullName>
    </submittedName>
</protein>
<dbReference type="KEGG" id="rhd:R2APBS1_2077"/>
<evidence type="ECO:0000313" key="5">
    <source>
        <dbReference type="Proteomes" id="UP000011859"/>
    </source>
</evidence>
<dbReference type="EMBL" id="CP003470">
    <property type="protein sequence ID" value="AGG88974.1"/>
    <property type="molecule type" value="Genomic_DNA"/>
</dbReference>
<keyword evidence="1" id="KW-0472">Membrane</keyword>